<protein>
    <submittedName>
        <fullName evidence="1">Extracellular solute-binding protein</fullName>
    </submittedName>
</protein>
<sequence length="431" mass="45074">MIQPVRSALVLAATALLVACGGGGDDDGSGSASKSTGPVTIEWWHIQNNDPMKSVWADAVKQYEAANPNVKINVTVLENEAFKAKLTTTMQGGKVPDIFQSWGGGTLKEQVEAGLVQDVTEPTKAWIGDLNSAATGLYQIDGKQYGVPFNLGMVGVWYRKSLFEQAGIDAPPATWDEFLTTVQALKQKGVTPLAVGEKDKWPGMFWWANLSLRIAGKDALAQAGEDGSFDSPGFVKAGAELKRLIDLQPFQKGFLAAPWDGAGGEAAQIGNGKAAMSLMGQWAPSTYAANTKESEEVLADLGWFPFPTVDGGAGGPTEQFGGGDGFAIGKDAPPEAVDFIKFLVTSDVANKAGASGGILPVKKGTESSVTDPNMKSVLDARAQADFVQLYLDQAYAPAVGQAVNDAVQELFAGKASPQDVAGKIADAAKAG</sequence>
<name>A0ABT4RCF1_9ACTN</name>
<dbReference type="InterPro" id="IPR050490">
    <property type="entry name" value="Bact_solute-bd_prot1"/>
</dbReference>
<dbReference type="Proteomes" id="UP001147700">
    <property type="component" value="Unassembled WGS sequence"/>
</dbReference>
<dbReference type="InterPro" id="IPR006059">
    <property type="entry name" value="SBP"/>
</dbReference>
<evidence type="ECO:0000313" key="1">
    <source>
        <dbReference type="EMBL" id="MDA0136198.1"/>
    </source>
</evidence>
<evidence type="ECO:0000313" key="2">
    <source>
        <dbReference type="Proteomes" id="UP001147700"/>
    </source>
</evidence>
<dbReference type="SUPFAM" id="SSF53850">
    <property type="entry name" value="Periplasmic binding protein-like II"/>
    <property type="match status" value="1"/>
</dbReference>
<dbReference type="EMBL" id="JAPCID010000002">
    <property type="protein sequence ID" value="MDA0136198.1"/>
    <property type="molecule type" value="Genomic_DNA"/>
</dbReference>
<dbReference type="Pfam" id="PF01547">
    <property type="entry name" value="SBP_bac_1"/>
    <property type="match status" value="1"/>
</dbReference>
<accession>A0ABT4RCF1</accession>
<comment type="caution">
    <text evidence="1">The sequence shown here is derived from an EMBL/GenBank/DDBJ whole genome shotgun (WGS) entry which is preliminary data.</text>
</comment>
<dbReference type="RefSeq" id="WP_202953130.1">
    <property type="nucleotide sequence ID" value="NZ_JAPCID010000002.1"/>
</dbReference>
<proteinExistence type="predicted"/>
<gene>
    <name evidence="1" type="ORF">OJ962_01715</name>
</gene>
<reference evidence="1" key="1">
    <citation type="submission" date="2022-10" db="EMBL/GenBank/DDBJ databases">
        <title>The WGS of Solirubrobacter sp. CPCC 204708.</title>
        <authorList>
            <person name="Jiang Z."/>
        </authorList>
    </citation>
    <scope>NUCLEOTIDE SEQUENCE</scope>
    <source>
        <strain evidence="1">CPCC 204708</strain>
    </source>
</reference>
<dbReference type="Gene3D" id="3.40.190.10">
    <property type="entry name" value="Periplasmic binding protein-like II"/>
    <property type="match status" value="2"/>
</dbReference>
<dbReference type="PANTHER" id="PTHR43649:SF14">
    <property type="entry name" value="BLR3389 PROTEIN"/>
    <property type="match status" value="1"/>
</dbReference>
<dbReference type="PROSITE" id="PS51257">
    <property type="entry name" value="PROKAR_LIPOPROTEIN"/>
    <property type="match status" value="1"/>
</dbReference>
<organism evidence="1 2">
    <name type="scientific">Solirubrobacter deserti</name>
    <dbReference type="NCBI Taxonomy" id="2282478"/>
    <lineage>
        <taxon>Bacteria</taxon>
        <taxon>Bacillati</taxon>
        <taxon>Actinomycetota</taxon>
        <taxon>Thermoleophilia</taxon>
        <taxon>Solirubrobacterales</taxon>
        <taxon>Solirubrobacteraceae</taxon>
        <taxon>Solirubrobacter</taxon>
    </lineage>
</organism>
<dbReference type="PANTHER" id="PTHR43649">
    <property type="entry name" value="ARABINOSE-BINDING PROTEIN-RELATED"/>
    <property type="match status" value="1"/>
</dbReference>
<keyword evidence="2" id="KW-1185">Reference proteome</keyword>